<dbReference type="GO" id="GO:0008081">
    <property type="term" value="F:phosphoric diester hydrolase activity"/>
    <property type="evidence" value="ECO:0007669"/>
    <property type="project" value="InterPro"/>
</dbReference>
<name>A0A3E0W725_9MICO</name>
<evidence type="ECO:0000259" key="1">
    <source>
        <dbReference type="PROSITE" id="PS51704"/>
    </source>
</evidence>
<protein>
    <recommendedName>
        <fullName evidence="1">GP-PDE domain-containing protein</fullName>
    </recommendedName>
</protein>
<dbReference type="SUPFAM" id="SSF51695">
    <property type="entry name" value="PLC-like phosphodiesterases"/>
    <property type="match status" value="1"/>
</dbReference>
<dbReference type="Pfam" id="PF03009">
    <property type="entry name" value="GDPD"/>
    <property type="match status" value="1"/>
</dbReference>
<dbReference type="PANTHER" id="PTHR46211">
    <property type="entry name" value="GLYCEROPHOSPHORYL DIESTER PHOSPHODIESTERASE"/>
    <property type="match status" value="1"/>
</dbReference>
<dbReference type="AlphaFoldDB" id="A0A3E0W725"/>
<dbReference type="EMBL" id="NBXB01000006">
    <property type="protein sequence ID" value="RFA16987.1"/>
    <property type="molecule type" value="Genomic_DNA"/>
</dbReference>
<dbReference type="InterPro" id="IPR030395">
    <property type="entry name" value="GP_PDE_dom"/>
</dbReference>
<feature type="domain" description="GP-PDE" evidence="1">
    <location>
        <begin position="31"/>
        <end position="304"/>
    </location>
</feature>
<dbReference type="GO" id="GO:0006629">
    <property type="term" value="P:lipid metabolic process"/>
    <property type="evidence" value="ECO:0007669"/>
    <property type="project" value="InterPro"/>
</dbReference>
<dbReference type="Proteomes" id="UP000256541">
    <property type="component" value="Unassembled WGS sequence"/>
</dbReference>
<dbReference type="InterPro" id="IPR017946">
    <property type="entry name" value="PLC-like_Pdiesterase_TIM-brl"/>
</dbReference>
<organism evidence="2 3">
    <name type="scientific">Subtercola boreus</name>
    <dbReference type="NCBI Taxonomy" id="120213"/>
    <lineage>
        <taxon>Bacteria</taxon>
        <taxon>Bacillati</taxon>
        <taxon>Actinomycetota</taxon>
        <taxon>Actinomycetes</taxon>
        <taxon>Micrococcales</taxon>
        <taxon>Microbacteriaceae</taxon>
        <taxon>Subtercola</taxon>
    </lineage>
</organism>
<sequence>MRRLPEGVCRHHHVVRAERGAVPVTPLVVAPRVIAHRGASSVAPENTIASFDAALAAGADAIEVDLQLTADGVAVVIHDDRLDRTTDLVGDVEGTDARSLASADAGTWFAPAFAGARVPTFDDLIAWAARHPGIGWLLEFKGRWEERSLAPELEKVRLAGMVARTVVQSFDVDTVRALGATAPDVRLEVLVSELPGLPARREWMGAAAAAAVARPGAVDAEAAAVAAAAATAELVRLLGELGAAGCNPYGLLLVEHPKLAADLRAAGFSVTPWTLDEPRQWELAVSAGVDGIITNRPQDLVAWAEGVGTGA</sequence>
<dbReference type="PROSITE" id="PS51704">
    <property type="entry name" value="GP_PDE"/>
    <property type="match status" value="1"/>
</dbReference>
<dbReference type="OrthoDB" id="9758957at2"/>
<comment type="caution">
    <text evidence="2">The sequence shown here is derived from an EMBL/GenBank/DDBJ whole genome shotgun (WGS) entry which is preliminary data.</text>
</comment>
<evidence type="ECO:0000313" key="3">
    <source>
        <dbReference type="Proteomes" id="UP000256541"/>
    </source>
</evidence>
<dbReference type="PANTHER" id="PTHR46211:SF1">
    <property type="entry name" value="GLYCEROPHOSPHODIESTER PHOSPHODIESTERASE, CYTOPLASMIC"/>
    <property type="match status" value="1"/>
</dbReference>
<gene>
    <name evidence="2" type="ORF">B7R22_01405</name>
</gene>
<evidence type="ECO:0000313" key="2">
    <source>
        <dbReference type="EMBL" id="RFA16987.1"/>
    </source>
</evidence>
<reference evidence="2 3" key="1">
    <citation type="submission" date="2017-04" db="EMBL/GenBank/DDBJ databases">
        <title>Comparative genome analysis of Subtercola boreus.</title>
        <authorList>
            <person name="Cho Y.-J."/>
            <person name="Cho A."/>
            <person name="Kim O.-S."/>
            <person name="Lee J.-I."/>
        </authorList>
    </citation>
    <scope>NUCLEOTIDE SEQUENCE [LARGE SCALE GENOMIC DNA]</scope>
    <source>
        <strain evidence="2 3">P27479</strain>
    </source>
</reference>
<proteinExistence type="predicted"/>
<accession>A0A3E0W725</accession>
<dbReference type="Gene3D" id="3.20.20.190">
    <property type="entry name" value="Phosphatidylinositol (PI) phosphodiesterase"/>
    <property type="match status" value="1"/>
</dbReference>